<dbReference type="Proteomes" id="UP001596013">
    <property type="component" value="Unassembled WGS sequence"/>
</dbReference>
<comment type="caution">
    <text evidence="1">The sequence shown here is derived from an EMBL/GenBank/DDBJ whole genome shotgun (WGS) entry which is preliminary data.</text>
</comment>
<name>A0ABW0JMM9_9GAMM</name>
<sequence>MSEVTIDFIVKDPWRMVLVEEGPWEDVSANLSRVQSRLYGCIDAAIDGHLAQQFPESNGAHVTVQLDCYSVPQDEVSMFFKTFSSSVLHLPSYKDALHSSSFVTGFDFQINFA</sequence>
<gene>
    <name evidence="1" type="ORF">ACFPME_11725</name>
</gene>
<protein>
    <submittedName>
        <fullName evidence="1">Uncharacterized protein</fullName>
    </submittedName>
</protein>
<dbReference type="EMBL" id="JBHSMK010000007">
    <property type="protein sequence ID" value="MFC5437230.1"/>
    <property type="molecule type" value="Genomic_DNA"/>
</dbReference>
<evidence type="ECO:0000313" key="1">
    <source>
        <dbReference type="EMBL" id="MFC5437230.1"/>
    </source>
</evidence>
<keyword evidence="2" id="KW-1185">Reference proteome</keyword>
<proteinExistence type="predicted"/>
<evidence type="ECO:0000313" key="2">
    <source>
        <dbReference type="Proteomes" id="UP001596013"/>
    </source>
</evidence>
<organism evidence="1 2">
    <name type="scientific">Rhodanobacter umsongensis</name>
    <dbReference type="NCBI Taxonomy" id="633153"/>
    <lineage>
        <taxon>Bacteria</taxon>
        <taxon>Pseudomonadati</taxon>
        <taxon>Pseudomonadota</taxon>
        <taxon>Gammaproteobacteria</taxon>
        <taxon>Lysobacterales</taxon>
        <taxon>Rhodanobacteraceae</taxon>
        <taxon>Rhodanobacter</taxon>
    </lineage>
</organism>
<reference evidence="2" key="1">
    <citation type="journal article" date="2019" name="Int. J. Syst. Evol. Microbiol.">
        <title>The Global Catalogue of Microorganisms (GCM) 10K type strain sequencing project: providing services to taxonomists for standard genome sequencing and annotation.</title>
        <authorList>
            <consortium name="The Broad Institute Genomics Platform"/>
            <consortium name="The Broad Institute Genome Sequencing Center for Infectious Disease"/>
            <person name="Wu L."/>
            <person name="Ma J."/>
        </authorList>
    </citation>
    <scope>NUCLEOTIDE SEQUENCE [LARGE SCALE GENOMIC DNA]</scope>
    <source>
        <strain evidence="2">JCM 17130</strain>
    </source>
</reference>
<dbReference type="RefSeq" id="WP_377305472.1">
    <property type="nucleotide sequence ID" value="NZ_JBHSMK010000007.1"/>
</dbReference>
<accession>A0ABW0JMM9</accession>